<reference evidence="2 3" key="1">
    <citation type="submission" date="2018-04" db="EMBL/GenBank/DDBJ databases">
        <title>The genome of golden apple snail Pomacea canaliculata provides insight into stress tolerance and invasive adaptation.</title>
        <authorList>
            <person name="Liu C."/>
            <person name="Liu B."/>
            <person name="Ren Y."/>
            <person name="Zhang Y."/>
            <person name="Wang H."/>
            <person name="Li S."/>
            <person name="Jiang F."/>
            <person name="Yin L."/>
            <person name="Zhang G."/>
            <person name="Qian W."/>
            <person name="Fan W."/>
        </authorList>
    </citation>
    <scope>NUCLEOTIDE SEQUENCE [LARGE SCALE GENOMIC DNA]</scope>
    <source>
        <strain evidence="2">SZHN2017</strain>
        <tissue evidence="2">Muscle</tissue>
    </source>
</reference>
<feature type="compositionally biased region" description="Basic and acidic residues" evidence="1">
    <location>
        <begin position="81"/>
        <end position="97"/>
    </location>
</feature>
<keyword evidence="3" id="KW-1185">Reference proteome</keyword>
<evidence type="ECO:0000313" key="3">
    <source>
        <dbReference type="Proteomes" id="UP000245119"/>
    </source>
</evidence>
<name>A0A2T7PWE4_POMCA</name>
<protein>
    <submittedName>
        <fullName evidence="2">Uncharacterized protein</fullName>
    </submittedName>
</protein>
<evidence type="ECO:0000313" key="2">
    <source>
        <dbReference type="EMBL" id="PVD37742.1"/>
    </source>
</evidence>
<sequence>MFHGLDPKREARPKVASGTVPGQVLRERVSARRIETNDYFRLLYVYLPLRLELNYLLDTVKAAIPRNRGEPKTSSVPASDVAHEARDHQCLSGEKTRSTPRTLAEANCVGLARLHFPPWPCHSGSPRHHFQAAGLPFDEKIICIKS</sequence>
<accession>A0A2T7PWE4</accession>
<dbReference type="Proteomes" id="UP000245119">
    <property type="component" value="Linkage Group LG1"/>
</dbReference>
<evidence type="ECO:0000256" key="1">
    <source>
        <dbReference type="SAM" id="MobiDB-lite"/>
    </source>
</evidence>
<gene>
    <name evidence="2" type="ORF">C0Q70_00343</name>
</gene>
<comment type="caution">
    <text evidence="2">The sequence shown here is derived from an EMBL/GenBank/DDBJ whole genome shotgun (WGS) entry which is preliminary data.</text>
</comment>
<feature type="region of interest" description="Disordered" evidence="1">
    <location>
        <begin position="67"/>
        <end position="97"/>
    </location>
</feature>
<proteinExistence type="predicted"/>
<dbReference type="EMBL" id="PZQS01000001">
    <property type="protein sequence ID" value="PVD37742.1"/>
    <property type="molecule type" value="Genomic_DNA"/>
</dbReference>
<dbReference type="AlphaFoldDB" id="A0A2T7PWE4"/>
<organism evidence="2 3">
    <name type="scientific">Pomacea canaliculata</name>
    <name type="common">Golden apple snail</name>
    <dbReference type="NCBI Taxonomy" id="400727"/>
    <lineage>
        <taxon>Eukaryota</taxon>
        <taxon>Metazoa</taxon>
        <taxon>Spiralia</taxon>
        <taxon>Lophotrochozoa</taxon>
        <taxon>Mollusca</taxon>
        <taxon>Gastropoda</taxon>
        <taxon>Caenogastropoda</taxon>
        <taxon>Architaenioglossa</taxon>
        <taxon>Ampullarioidea</taxon>
        <taxon>Ampullariidae</taxon>
        <taxon>Pomacea</taxon>
    </lineage>
</organism>